<dbReference type="SUPFAM" id="SSF103481">
    <property type="entry name" value="Multidrug resistance efflux transporter EmrE"/>
    <property type="match status" value="2"/>
</dbReference>
<feature type="transmembrane region" description="Helical" evidence="1">
    <location>
        <begin position="99"/>
        <end position="120"/>
    </location>
</feature>
<feature type="domain" description="EamA" evidence="2">
    <location>
        <begin position="12"/>
        <end position="144"/>
    </location>
</feature>
<dbReference type="InterPro" id="IPR000620">
    <property type="entry name" value="EamA_dom"/>
</dbReference>
<dbReference type="InterPro" id="IPR037185">
    <property type="entry name" value="EmrE-like"/>
</dbReference>
<feature type="transmembrane region" description="Helical" evidence="1">
    <location>
        <begin position="12"/>
        <end position="30"/>
    </location>
</feature>
<dbReference type="Proteomes" id="UP000324853">
    <property type="component" value="Unassembled WGS sequence"/>
</dbReference>
<dbReference type="Pfam" id="PF00892">
    <property type="entry name" value="EamA"/>
    <property type="match status" value="2"/>
</dbReference>
<dbReference type="GO" id="GO:0016020">
    <property type="term" value="C:membrane"/>
    <property type="evidence" value="ECO:0007669"/>
    <property type="project" value="InterPro"/>
</dbReference>
<comment type="caution">
    <text evidence="3">The sequence shown here is derived from an EMBL/GenBank/DDBJ whole genome shotgun (WGS) entry which is preliminary data.</text>
</comment>
<feature type="domain" description="EamA" evidence="2">
    <location>
        <begin position="155"/>
        <end position="280"/>
    </location>
</feature>
<sequence length="293" mass="30601">MTWGQPRSERGLGMALVTAAAIAWSTAPFFTRLLPFDPWTILFWRGLFGGGLISVLLVLMQGPGALWQLVVPGRGGLLVASLSALGMISFIPALQMTDVMNVAVLIATQPFVAAALAWLWLGEAATWRTLIASLVAFAGVAITVGGIRSGADIGGVALSCLMVLAISAMTVVVRRHKETSMVATAALSNFIGSLVSLPFAHDIAHVGGNSLAILAMFGCLQVALGLTFYMLGSRLLPSGQASLIATLETPLMAFWIWVGFSEVPAVHALIGGALVIGAVITDIAGDARFRRSS</sequence>
<keyword evidence="1" id="KW-0472">Membrane</keyword>
<feature type="transmembrane region" description="Helical" evidence="1">
    <location>
        <begin position="266"/>
        <end position="285"/>
    </location>
</feature>
<dbReference type="PANTHER" id="PTHR22911">
    <property type="entry name" value="ACYL-MALONYL CONDENSING ENZYME-RELATED"/>
    <property type="match status" value="1"/>
</dbReference>
<feature type="transmembrane region" description="Helical" evidence="1">
    <location>
        <begin position="211"/>
        <end position="231"/>
    </location>
</feature>
<gene>
    <name evidence="3" type="ORF">FXB38_00230</name>
</gene>
<reference evidence="3 4" key="1">
    <citation type="submission" date="2019-08" db="EMBL/GenBank/DDBJ databases">
        <title>Bradyrhizobium hipponensis sp. nov., a rhizobium isolated from a Lupinus angustifolius root nodule in Tunisia.</title>
        <authorList>
            <person name="Off K."/>
            <person name="Rejili M."/>
            <person name="Mars M."/>
            <person name="Brachmann A."/>
            <person name="Marin M."/>
        </authorList>
    </citation>
    <scope>NUCLEOTIDE SEQUENCE [LARGE SCALE GENOMIC DNA]</scope>
    <source>
        <strain evidence="3 4">CTAW11</strain>
    </source>
</reference>
<feature type="transmembrane region" description="Helical" evidence="1">
    <location>
        <begin position="243"/>
        <end position="260"/>
    </location>
</feature>
<dbReference type="PANTHER" id="PTHR22911:SF135">
    <property type="entry name" value="BLR4310 PROTEIN"/>
    <property type="match status" value="1"/>
</dbReference>
<name>A0A5S4X330_9BRAD</name>
<keyword evidence="4" id="KW-1185">Reference proteome</keyword>
<proteinExistence type="predicted"/>
<evidence type="ECO:0000313" key="3">
    <source>
        <dbReference type="EMBL" id="TYL88805.1"/>
    </source>
</evidence>
<protein>
    <submittedName>
        <fullName evidence="3">DMT family transporter</fullName>
    </submittedName>
</protein>
<accession>A0A5S4X330</accession>
<keyword evidence="1" id="KW-0812">Transmembrane</keyword>
<dbReference type="OrthoDB" id="8690132at2"/>
<feature type="transmembrane region" description="Helical" evidence="1">
    <location>
        <begin position="153"/>
        <end position="173"/>
    </location>
</feature>
<dbReference type="AlphaFoldDB" id="A0A5S4X330"/>
<dbReference type="EMBL" id="VSSR01000001">
    <property type="protein sequence ID" value="TYL88805.1"/>
    <property type="molecule type" value="Genomic_DNA"/>
</dbReference>
<organism evidence="3 4">
    <name type="scientific">Bradyrhizobium cytisi</name>
    <dbReference type="NCBI Taxonomy" id="515489"/>
    <lineage>
        <taxon>Bacteria</taxon>
        <taxon>Pseudomonadati</taxon>
        <taxon>Pseudomonadota</taxon>
        <taxon>Alphaproteobacteria</taxon>
        <taxon>Hyphomicrobiales</taxon>
        <taxon>Nitrobacteraceae</taxon>
        <taxon>Bradyrhizobium</taxon>
    </lineage>
</organism>
<feature type="transmembrane region" description="Helical" evidence="1">
    <location>
        <begin position="42"/>
        <end position="59"/>
    </location>
</feature>
<evidence type="ECO:0000259" key="2">
    <source>
        <dbReference type="Pfam" id="PF00892"/>
    </source>
</evidence>
<evidence type="ECO:0000256" key="1">
    <source>
        <dbReference type="SAM" id="Phobius"/>
    </source>
</evidence>
<keyword evidence="1" id="KW-1133">Transmembrane helix</keyword>
<feature type="transmembrane region" description="Helical" evidence="1">
    <location>
        <begin position="127"/>
        <end position="147"/>
    </location>
</feature>
<evidence type="ECO:0000313" key="4">
    <source>
        <dbReference type="Proteomes" id="UP000324853"/>
    </source>
</evidence>
<feature type="transmembrane region" description="Helical" evidence="1">
    <location>
        <begin position="71"/>
        <end position="93"/>
    </location>
</feature>